<evidence type="ECO:0000256" key="1">
    <source>
        <dbReference type="ARBA" id="ARBA00022499"/>
    </source>
</evidence>
<gene>
    <name evidence="6" type="ORF">MEDL_8838</name>
</gene>
<evidence type="ECO:0000313" key="7">
    <source>
        <dbReference type="Proteomes" id="UP000683360"/>
    </source>
</evidence>
<evidence type="ECO:0000313" key="6">
    <source>
        <dbReference type="EMBL" id="CAG2193706.1"/>
    </source>
</evidence>
<dbReference type="Gene3D" id="1.10.443.10">
    <property type="entry name" value="Intergrase catalytic core"/>
    <property type="match status" value="1"/>
</dbReference>
<dbReference type="GO" id="GO:0003677">
    <property type="term" value="F:DNA binding"/>
    <property type="evidence" value="ECO:0007669"/>
    <property type="project" value="InterPro"/>
</dbReference>
<keyword evidence="2" id="KW-0597">Phosphoprotein</keyword>
<dbReference type="GO" id="GO:0006310">
    <property type="term" value="P:DNA recombination"/>
    <property type="evidence" value="ECO:0007669"/>
    <property type="project" value="UniProtKB-KW"/>
</dbReference>
<dbReference type="InterPro" id="IPR011042">
    <property type="entry name" value="6-blade_b-propeller_TolB-like"/>
</dbReference>
<dbReference type="InterPro" id="IPR052787">
    <property type="entry name" value="MAVS"/>
</dbReference>
<dbReference type="Gene3D" id="2.120.10.30">
    <property type="entry name" value="TolB, C-terminal domain"/>
    <property type="match status" value="1"/>
</dbReference>
<proteinExistence type="predicted"/>
<evidence type="ECO:0000256" key="3">
    <source>
        <dbReference type="ARBA" id="ARBA00022843"/>
    </source>
</evidence>
<dbReference type="AlphaFoldDB" id="A0A8S3QAJ8"/>
<feature type="domain" description="Tyr recombinase" evidence="5">
    <location>
        <begin position="232"/>
        <end position="444"/>
    </location>
</feature>
<dbReference type="SUPFAM" id="SSF56349">
    <property type="entry name" value="DNA breaking-rejoining enzymes"/>
    <property type="match status" value="1"/>
</dbReference>
<dbReference type="InterPro" id="IPR011010">
    <property type="entry name" value="DNA_brk_join_enz"/>
</dbReference>
<sequence length="596" mass="68134">MDGFHHELSEDDMILSQVLETLEDEMELRNVNIEDFFGEFPSNVMDENASGDLINTSAVSFDLGLDLDLWLQVPSENGKIQNVKDEEPKDQEQGVESRFAEMTDNEIDTLIEDAENKNTKKATKWAVNVYEDWKNSKIGSGLIIPNLKDLSVQDINSILGKFVVEVRKKNGEKYPAKTLYLLVTGLLRGMRSHGVSNLNFLNESDDRFLRFRQILDAQMKKLTSDGYGINVKQADPISVEQEEILWDKSVFGNHSSESLLHTVFFYNCKYFGLRGRDEHRNLQISQIQLGEDDNGNYIEFRGKDNKTYNGGLRHRYIAPKSVRQYLEKDCQTLKSYQMYVNAIYEIDKSVSSPLYRRPVLSDGSVKFDHKLGANRLGSLMKTIYQKGELKGNFSNHSGKRTLATRLYQAGVSEQMIMDRTGHRSEKAVRTYKRPADSMLKDVSNILNPSNKQIKLEDPKPLTDTRAILPEQVNIENTENAFNVSKPEGKYRGLPRLYKQNYELKRLFWADSGLNQVSSFNLKTGEIGVRFRQQSSTFFGLSIYQDYLIWTDQDKNNGIHVADISTGKKMRGILHPPFGQANDVISYDKANQPQFNG</sequence>
<keyword evidence="3" id="KW-0832">Ubl conjugation</keyword>
<dbReference type="OrthoDB" id="2386521at2759"/>
<dbReference type="SUPFAM" id="SSF63825">
    <property type="entry name" value="YWTD domain"/>
    <property type="match status" value="1"/>
</dbReference>
<evidence type="ECO:0000256" key="2">
    <source>
        <dbReference type="ARBA" id="ARBA00022553"/>
    </source>
</evidence>
<dbReference type="Pfam" id="PF12012">
    <property type="entry name" value="DUF3504"/>
    <property type="match status" value="1"/>
</dbReference>
<reference evidence="6" key="1">
    <citation type="submission" date="2021-03" db="EMBL/GenBank/DDBJ databases">
        <authorList>
            <person name="Bekaert M."/>
        </authorList>
    </citation>
    <scope>NUCLEOTIDE SEQUENCE</scope>
</reference>
<dbReference type="EMBL" id="CAJPWZ010000464">
    <property type="protein sequence ID" value="CAG2193706.1"/>
    <property type="molecule type" value="Genomic_DNA"/>
</dbReference>
<keyword evidence="7" id="KW-1185">Reference proteome</keyword>
<comment type="caution">
    <text evidence="6">The sequence shown here is derived from an EMBL/GenBank/DDBJ whole genome shotgun (WGS) entry which is preliminary data.</text>
</comment>
<name>A0A8S3QAJ8_MYTED</name>
<dbReference type="InterPro" id="IPR013762">
    <property type="entry name" value="Integrase-like_cat_sf"/>
</dbReference>
<accession>A0A8S3QAJ8</accession>
<dbReference type="InterPro" id="IPR002104">
    <property type="entry name" value="Integrase_catalytic"/>
</dbReference>
<organism evidence="6 7">
    <name type="scientific">Mytilus edulis</name>
    <name type="common">Blue mussel</name>
    <dbReference type="NCBI Taxonomy" id="6550"/>
    <lineage>
        <taxon>Eukaryota</taxon>
        <taxon>Metazoa</taxon>
        <taxon>Spiralia</taxon>
        <taxon>Lophotrochozoa</taxon>
        <taxon>Mollusca</taxon>
        <taxon>Bivalvia</taxon>
        <taxon>Autobranchia</taxon>
        <taxon>Pteriomorphia</taxon>
        <taxon>Mytilida</taxon>
        <taxon>Mytiloidea</taxon>
        <taxon>Mytilidae</taxon>
        <taxon>Mytilinae</taxon>
        <taxon>Mytilus</taxon>
    </lineage>
</organism>
<dbReference type="GO" id="GO:0015074">
    <property type="term" value="P:DNA integration"/>
    <property type="evidence" value="ECO:0007669"/>
    <property type="project" value="InterPro"/>
</dbReference>
<protein>
    <recommendedName>
        <fullName evidence="5">Tyr recombinase domain-containing protein</fullName>
    </recommendedName>
</protein>
<keyword evidence="4" id="KW-0233">DNA recombination</keyword>
<keyword evidence="1" id="KW-1017">Isopeptide bond</keyword>
<dbReference type="PROSITE" id="PS51898">
    <property type="entry name" value="TYR_RECOMBINASE"/>
    <property type="match status" value="1"/>
</dbReference>
<evidence type="ECO:0000256" key="4">
    <source>
        <dbReference type="ARBA" id="ARBA00023172"/>
    </source>
</evidence>
<dbReference type="InterPro" id="IPR021893">
    <property type="entry name" value="ZMYM2-like_C"/>
</dbReference>
<dbReference type="Proteomes" id="UP000683360">
    <property type="component" value="Unassembled WGS sequence"/>
</dbReference>
<dbReference type="PANTHER" id="PTHR21446:SF12">
    <property type="entry name" value="POTASSIUM CHANNEL TETRAMERIZATION DOMAIN CONTAINING 1"/>
    <property type="match status" value="1"/>
</dbReference>
<evidence type="ECO:0000259" key="5">
    <source>
        <dbReference type="PROSITE" id="PS51898"/>
    </source>
</evidence>
<dbReference type="PANTHER" id="PTHR21446">
    <property type="entry name" value="DUF3504 DOMAIN-CONTAINING PROTEIN"/>
    <property type="match status" value="1"/>
</dbReference>